<dbReference type="EMBL" id="KT186228">
    <property type="protein sequence ID" value="AKY03823.1"/>
    <property type="molecule type" value="Genomic_DNA"/>
</dbReference>
<dbReference type="KEGG" id="vg:26634877"/>
<proteinExistence type="predicted"/>
<accession>A0A0K1YA97</accession>
<keyword evidence="2" id="KW-1185">Reference proteome</keyword>
<sequence length="159" mass="17365">MKLRHKIAASIAALAVAYGIGSVDEGAQAPNNLPTPLVVEKTAATKPTPLPAKTEYIVVKVPSGDLPTRPCSAEGGRDCYWDGGKQLNGKSPSYWVDRNGQVVYLNGKWNDTAKRKTWEAAQRKAGRENWGTIEGHRYCYAEVGDTSYITCWDGFKTTS</sequence>
<dbReference type="OrthoDB" id="13852at10239"/>
<organism evidence="1 2">
    <name type="scientific">Streptomyces phage Amela</name>
    <dbReference type="NCBI Taxonomy" id="1673877"/>
    <lineage>
        <taxon>Viruses</taxon>
        <taxon>Duplodnaviria</taxon>
        <taxon>Heunggongvirae</taxon>
        <taxon>Uroviricota</taxon>
        <taxon>Caudoviricetes</taxon>
        <taxon>Arquatrovirinae</taxon>
        <taxon>Camvirus</taxon>
        <taxon>Camvirus amela</taxon>
    </lineage>
</organism>
<dbReference type="GeneID" id="26634877"/>
<evidence type="ECO:0000313" key="1">
    <source>
        <dbReference type="EMBL" id="AKY03823.1"/>
    </source>
</evidence>
<gene>
    <name evidence="1" type="ORF">SEA_AMELA_68</name>
</gene>
<evidence type="ECO:0000313" key="2">
    <source>
        <dbReference type="Proteomes" id="UP000204170"/>
    </source>
</evidence>
<dbReference type="Proteomes" id="UP000204170">
    <property type="component" value="Segment"/>
</dbReference>
<dbReference type="RefSeq" id="YP_009208346.1">
    <property type="nucleotide sequence ID" value="NC_028904.1"/>
</dbReference>
<protein>
    <submittedName>
        <fullName evidence="1">Uncharacterized protein</fullName>
    </submittedName>
</protein>
<name>A0A0K1YA97_9CAUD</name>
<reference evidence="1 2" key="1">
    <citation type="journal article" date="2016" name="Genome Announc.">
        <title>Genome Sequences of Streptomyces Phages Amela and Verse.</title>
        <authorList>
            <person name="Layton S.R."/>
            <person name="Hemenway R.M."/>
            <person name="Munyoki C.M."/>
            <person name="Barnes E.B."/>
            <person name="Barnett S.E."/>
            <person name="Bond A.M."/>
            <person name="Narvaez J.M."/>
            <person name="Sirisakd C.D."/>
            <person name="Smith B.R."/>
            <person name="Swain J."/>
            <person name="Syed O."/>
            <person name="Bowman C.A."/>
            <person name="Russell D.A."/>
            <person name="Bhuiyan S."/>
            <person name="Donegan-Quick R."/>
            <person name="Benjamin R.C."/>
            <person name="Hughes L.E."/>
        </authorList>
    </citation>
    <scope>NUCLEOTIDE SEQUENCE [LARGE SCALE GENOMIC DNA]</scope>
</reference>